<sequence length="907" mass="93247">MANRTVKTSLVAEVSGYLSGMDAAARKTRELGSEAEKLGQKREALDGLGRASFAFGAVAATAVALAVAKYAEFDQAMSSVQAATHASAGEMNQLRDAAIDAGARTVFSATEAANAIEELSKAGVGTKDILGGGLAGALDLASAGELKVADAAQIAATAMTQFKLEGSEVPHVADLLAAGAGKAQGSVQDLSQALNQGGLVASQAGFSINETTGALAAFASAGLLGSDAGTSLKTAIIALQNPSKNAAGTMKQYGIDVYDSSGKMLSFGGIAAQLQDKLGGLSDEQRNAALATIFGNDAVRAANVLYAEGADGIAEWTGKVNDNGYAAETARIKLDNLKGDVEQLGGAFDTALIKTGSGANASLRDITKTATGLVQMIGDLPEPVLSAGLSVTALAAGVTLFGGAVFTAIPKIGAMKVQLASMGTSFRSTAALSGVAGAAFGALALGVSTWVSIAAEAKANTEELTETLDKQTGALTKSTRAVIVKNLADKGLFDDAKKAGVSQKELTDAVIEGGDAFEQMRDKLGGTSNLIAALQGYNIVSGKFNNARVSLSQIRQELVDSQGDWKNASAANGEAGDTAATASQQYQQEATTVSDLASELSDLIAQFDKVNDVNQDAISANASYQESLAGLSDQVKQQRENTKGYTTSLDENTAVGAGNASMLSDLAGKAQEAASKQYAVDQSTMGAKEAAEKYAGTLAAQRQKFIESATAAGFNAGEVQKLADKVFQLPSAKQIKILAETNTAGLALDEIKRRQDQIQRNIDISINVHKIDPENLYTTGGLKVPRAGGGPVYGPGTSTSDSIDAKLSNGEFVVKASAASKYGMGFLHAVNQGLYNPAQYAGGGPVQRETYVPTPPQIVYAQQGVATGSTGAGGFHVHLESKGNTKRDLEEARWTYDRYESKRSGGR</sequence>
<gene>
    <name evidence="4" type="ORF">EDF64_11126</name>
</gene>
<evidence type="ECO:0000313" key="5">
    <source>
        <dbReference type="Proteomes" id="UP000295764"/>
    </source>
</evidence>
<dbReference type="NCBIfam" id="TIGR01760">
    <property type="entry name" value="tape_meas_TP901"/>
    <property type="match status" value="1"/>
</dbReference>
<dbReference type="Pfam" id="PF10145">
    <property type="entry name" value="PhageMin_Tail"/>
    <property type="match status" value="1"/>
</dbReference>
<proteinExistence type="predicted"/>
<evidence type="ECO:0000256" key="2">
    <source>
        <dbReference type="SAM" id="Phobius"/>
    </source>
</evidence>
<dbReference type="PANTHER" id="PTHR37813">
    <property type="entry name" value="FELS-2 PROPHAGE PROTEIN"/>
    <property type="match status" value="1"/>
</dbReference>
<feature type="transmembrane region" description="Helical" evidence="2">
    <location>
        <begin position="430"/>
        <end position="451"/>
    </location>
</feature>
<dbReference type="EMBL" id="SNVW01000011">
    <property type="protein sequence ID" value="TDN42551.1"/>
    <property type="molecule type" value="Genomic_DNA"/>
</dbReference>
<reference evidence="4 5" key="1">
    <citation type="submission" date="2019-03" db="EMBL/GenBank/DDBJ databases">
        <title>Genomic analyses of the natural microbiome of Caenorhabditis elegans.</title>
        <authorList>
            <person name="Samuel B."/>
        </authorList>
    </citation>
    <scope>NUCLEOTIDE SEQUENCE [LARGE SCALE GENOMIC DNA]</scope>
    <source>
        <strain evidence="4 5">JUb65</strain>
    </source>
</reference>
<keyword evidence="1" id="KW-1188">Viral release from host cell</keyword>
<comment type="caution">
    <text evidence="4">The sequence shown here is derived from an EMBL/GenBank/DDBJ whole genome shotgun (WGS) entry which is preliminary data.</text>
</comment>
<feature type="transmembrane region" description="Helical" evidence="2">
    <location>
        <begin position="384"/>
        <end position="409"/>
    </location>
</feature>
<keyword evidence="2" id="KW-0812">Transmembrane</keyword>
<keyword evidence="2" id="KW-0472">Membrane</keyword>
<keyword evidence="2" id="KW-1133">Transmembrane helix</keyword>
<dbReference type="PANTHER" id="PTHR37813:SF1">
    <property type="entry name" value="FELS-2 PROPHAGE PROTEIN"/>
    <property type="match status" value="1"/>
</dbReference>
<accession>A0A4R6DDC6</accession>
<evidence type="ECO:0000256" key="1">
    <source>
        <dbReference type="ARBA" id="ARBA00022612"/>
    </source>
</evidence>
<protein>
    <submittedName>
        <fullName evidence="4">TP901 family phage tail tape measure protein</fullName>
    </submittedName>
</protein>
<feature type="domain" description="Phage tail tape measure protein" evidence="3">
    <location>
        <begin position="95"/>
        <end position="295"/>
    </location>
</feature>
<name>A0A4R6DDC6_9MICO</name>
<evidence type="ECO:0000259" key="3">
    <source>
        <dbReference type="Pfam" id="PF10145"/>
    </source>
</evidence>
<organism evidence="4 5">
    <name type="scientific">Curtobacterium flaccumfaciens</name>
    <dbReference type="NCBI Taxonomy" id="2035"/>
    <lineage>
        <taxon>Bacteria</taxon>
        <taxon>Bacillati</taxon>
        <taxon>Actinomycetota</taxon>
        <taxon>Actinomycetes</taxon>
        <taxon>Micrococcales</taxon>
        <taxon>Microbacteriaceae</taxon>
        <taxon>Curtobacterium</taxon>
    </lineage>
</organism>
<dbReference type="Proteomes" id="UP000295764">
    <property type="component" value="Unassembled WGS sequence"/>
</dbReference>
<evidence type="ECO:0000313" key="4">
    <source>
        <dbReference type="EMBL" id="TDN42551.1"/>
    </source>
</evidence>
<dbReference type="AlphaFoldDB" id="A0A4R6DDC6"/>
<dbReference type="InterPro" id="IPR010090">
    <property type="entry name" value="Phage_tape_meas"/>
</dbReference>